<feature type="signal peptide" evidence="1">
    <location>
        <begin position="1"/>
        <end position="19"/>
    </location>
</feature>
<proteinExistence type="predicted"/>
<dbReference type="EMBL" id="AP024484">
    <property type="protein sequence ID" value="BCS85249.1"/>
    <property type="molecule type" value="Genomic_DNA"/>
</dbReference>
<dbReference type="RefSeq" id="WP_207155404.1">
    <property type="nucleotide sequence ID" value="NZ_AP024484.1"/>
</dbReference>
<sequence>MNKLFLGIAMLLSAQATFADNGNFTVKGELKNFGDTIIAFVPVNKDYVRDTILVKNNKFEAKLNVSEPSNIYLMSPGTMRRTESKRVVIPAVPGEMAVLTGDLATRYDISGSQFYKQYGEFDRVLEAASKPMTDFEASLDKRVAAGEDRGKIMDEYEAKAPEFQKAITSAIFSFIKNHADWEASAVAVTNLDADTINSGVALLAESVKNGRLKPFYQTVLDNYKAKAEREAKAKAAQASGVLAPDFTLNDINGKPLTLSSLRGKYVLLDFWGSWCIWCIKGMPQMKEYYSKYAGKFEILGVDCNDTEAKWKEAVQKHELPWLHVYCPKGSNALDGYAIQGFPTKILIGPDGKIVKTIVGEDPAFYKFLDDTFSK</sequence>
<evidence type="ECO:0000313" key="4">
    <source>
        <dbReference type="Proteomes" id="UP001319045"/>
    </source>
</evidence>
<dbReference type="InterPro" id="IPR000866">
    <property type="entry name" value="AhpC/TSA"/>
</dbReference>
<gene>
    <name evidence="3" type="ORF">prwr041_11420</name>
</gene>
<dbReference type="CDD" id="cd02966">
    <property type="entry name" value="TlpA_like_family"/>
    <property type="match status" value="1"/>
</dbReference>
<evidence type="ECO:0000313" key="3">
    <source>
        <dbReference type="EMBL" id="BCS85249.1"/>
    </source>
</evidence>
<dbReference type="Pfam" id="PF14289">
    <property type="entry name" value="DUF4369"/>
    <property type="match status" value="1"/>
</dbReference>
<dbReference type="InterPro" id="IPR013766">
    <property type="entry name" value="Thioredoxin_domain"/>
</dbReference>
<feature type="domain" description="Thioredoxin" evidence="2">
    <location>
        <begin position="237"/>
        <end position="374"/>
    </location>
</feature>
<dbReference type="Proteomes" id="UP001319045">
    <property type="component" value="Chromosome"/>
</dbReference>
<dbReference type="PANTHER" id="PTHR42852">
    <property type="entry name" value="THIOL:DISULFIDE INTERCHANGE PROTEIN DSBE"/>
    <property type="match status" value="1"/>
</dbReference>
<dbReference type="SUPFAM" id="SSF52833">
    <property type="entry name" value="Thioredoxin-like"/>
    <property type="match status" value="1"/>
</dbReference>
<feature type="chain" id="PRO_5047165100" evidence="1">
    <location>
        <begin position="20"/>
        <end position="374"/>
    </location>
</feature>
<keyword evidence="1" id="KW-0732">Signal</keyword>
<name>A0ABN6EJD6_9BACT</name>
<organism evidence="3 4">
    <name type="scientific">Prevotella herbatica</name>
    <dbReference type="NCBI Taxonomy" id="2801997"/>
    <lineage>
        <taxon>Bacteria</taxon>
        <taxon>Pseudomonadati</taxon>
        <taxon>Bacteroidota</taxon>
        <taxon>Bacteroidia</taxon>
        <taxon>Bacteroidales</taxon>
        <taxon>Prevotellaceae</taxon>
        <taxon>Prevotella</taxon>
    </lineage>
</organism>
<dbReference type="InterPro" id="IPR025380">
    <property type="entry name" value="DUF4369"/>
</dbReference>
<keyword evidence="4" id="KW-1185">Reference proteome</keyword>
<dbReference type="Gene3D" id="3.40.30.10">
    <property type="entry name" value="Glutaredoxin"/>
    <property type="match status" value="1"/>
</dbReference>
<protein>
    <submittedName>
        <fullName evidence="3">AhpC/TSA family protein</fullName>
    </submittedName>
</protein>
<reference evidence="3 4" key="1">
    <citation type="journal article" date="2022" name="Int. J. Syst. Evol. Microbiol.">
        <title>Prevotella herbatica sp. nov., a plant polysaccharide-decomposing anaerobic bacterium isolated from a methanogenic reactor.</title>
        <authorList>
            <person name="Uek A."/>
            <person name="Tonouchi A."/>
            <person name="Kaku N."/>
            <person name="Ueki K."/>
        </authorList>
    </citation>
    <scope>NUCLEOTIDE SEQUENCE [LARGE SCALE GENOMIC DNA]</scope>
    <source>
        <strain evidence="3 4">WR041</strain>
    </source>
</reference>
<dbReference type="PROSITE" id="PS51352">
    <property type="entry name" value="THIOREDOXIN_2"/>
    <property type="match status" value="1"/>
</dbReference>
<dbReference type="InterPro" id="IPR050553">
    <property type="entry name" value="Thioredoxin_ResA/DsbE_sf"/>
</dbReference>
<evidence type="ECO:0000256" key="1">
    <source>
        <dbReference type="SAM" id="SignalP"/>
    </source>
</evidence>
<dbReference type="PANTHER" id="PTHR42852:SF13">
    <property type="entry name" value="PROTEIN DIPZ"/>
    <property type="match status" value="1"/>
</dbReference>
<accession>A0ABN6EJD6</accession>
<dbReference type="InterPro" id="IPR036249">
    <property type="entry name" value="Thioredoxin-like_sf"/>
</dbReference>
<dbReference type="Pfam" id="PF00578">
    <property type="entry name" value="AhpC-TSA"/>
    <property type="match status" value="1"/>
</dbReference>
<evidence type="ECO:0000259" key="2">
    <source>
        <dbReference type="PROSITE" id="PS51352"/>
    </source>
</evidence>